<accession>A0A3B1K1Z1</accession>
<keyword evidence="2" id="KW-0963">Cytoplasm</keyword>
<dbReference type="SMART" id="SM00368">
    <property type="entry name" value="LRR_RI"/>
    <property type="match status" value="11"/>
</dbReference>
<comment type="subcellular location">
    <subcellularLocation>
        <location evidence="1">Cytoplasm</location>
    </subcellularLocation>
</comment>
<evidence type="ECO:0000313" key="5">
    <source>
        <dbReference type="Proteomes" id="UP000018467"/>
    </source>
</evidence>
<dbReference type="GeneTree" id="ENSGT01150000286911"/>
<keyword evidence="5" id="KW-1185">Reference proteome</keyword>
<dbReference type="SUPFAM" id="SSF52047">
    <property type="entry name" value="RNI-like"/>
    <property type="match status" value="2"/>
</dbReference>
<protein>
    <submittedName>
        <fullName evidence="4">Uncharacterized protein</fullName>
    </submittedName>
</protein>
<evidence type="ECO:0000256" key="3">
    <source>
        <dbReference type="ARBA" id="ARBA00022737"/>
    </source>
</evidence>
<dbReference type="FunFam" id="3.80.10.10:FF:000782">
    <property type="entry name" value="Si:ch211-196h16.4"/>
    <property type="match status" value="1"/>
</dbReference>
<evidence type="ECO:0000313" key="4">
    <source>
        <dbReference type="Ensembl" id="ENSAMXP00000048110.1"/>
    </source>
</evidence>
<reference evidence="5" key="2">
    <citation type="journal article" date="2014" name="Nat. Commun.">
        <title>The cavefish genome reveals candidate genes for eye loss.</title>
        <authorList>
            <person name="McGaugh S.E."/>
            <person name="Gross J.B."/>
            <person name="Aken B."/>
            <person name="Blin M."/>
            <person name="Borowsky R."/>
            <person name="Chalopin D."/>
            <person name="Hinaux H."/>
            <person name="Jeffery W.R."/>
            <person name="Keene A."/>
            <person name="Ma L."/>
            <person name="Minx P."/>
            <person name="Murphy D."/>
            <person name="O'Quin K.E."/>
            <person name="Retaux S."/>
            <person name="Rohner N."/>
            <person name="Searle S.M."/>
            <person name="Stahl B.A."/>
            <person name="Tabin C."/>
            <person name="Volff J.N."/>
            <person name="Yoshizawa M."/>
            <person name="Warren W.C."/>
        </authorList>
    </citation>
    <scope>NUCLEOTIDE SEQUENCE [LARGE SCALE GENOMIC DNA]</scope>
    <source>
        <strain evidence="5">female</strain>
    </source>
</reference>
<dbReference type="InterPro" id="IPR050637">
    <property type="entry name" value="NLRP_innate_immun_reg"/>
</dbReference>
<dbReference type="Ensembl" id="ENSAMXT00000033417.1">
    <property type="protein sequence ID" value="ENSAMXP00000048110.1"/>
    <property type="gene ID" value="ENSAMXG00000035978.1"/>
</dbReference>
<dbReference type="Pfam" id="PF13516">
    <property type="entry name" value="LRR_6"/>
    <property type="match status" value="4"/>
</dbReference>
<proteinExistence type="predicted"/>
<dbReference type="InterPro" id="IPR001611">
    <property type="entry name" value="Leu-rich_rpt"/>
</dbReference>
<dbReference type="GO" id="GO:0005737">
    <property type="term" value="C:cytoplasm"/>
    <property type="evidence" value="ECO:0007669"/>
    <property type="project" value="UniProtKB-SubCell"/>
</dbReference>
<evidence type="ECO:0000256" key="1">
    <source>
        <dbReference type="ARBA" id="ARBA00004496"/>
    </source>
</evidence>
<keyword evidence="3" id="KW-0677">Repeat</keyword>
<name>A0A3B1K1Z1_ASTMX</name>
<dbReference type="PANTHER" id="PTHR45690:SF19">
    <property type="entry name" value="NACHT, LRR AND PYD DOMAINS-CONTAINING PROTEIN 3"/>
    <property type="match status" value="1"/>
</dbReference>
<reference evidence="4" key="3">
    <citation type="submission" date="2025-08" db="UniProtKB">
        <authorList>
            <consortium name="Ensembl"/>
        </authorList>
    </citation>
    <scope>IDENTIFICATION</scope>
</reference>
<organism evidence="4 5">
    <name type="scientific">Astyanax mexicanus</name>
    <name type="common">Blind cave fish</name>
    <name type="synonym">Astyanax fasciatus mexicanus</name>
    <dbReference type="NCBI Taxonomy" id="7994"/>
    <lineage>
        <taxon>Eukaryota</taxon>
        <taxon>Metazoa</taxon>
        <taxon>Chordata</taxon>
        <taxon>Craniata</taxon>
        <taxon>Vertebrata</taxon>
        <taxon>Euteleostomi</taxon>
        <taxon>Actinopterygii</taxon>
        <taxon>Neopterygii</taxon>
        <taxon>Teleostei</taxon>
        <taxon>Ostariophysi</taxon>
        <taxon>Characiformes</taxon>
        <taxon>Characoidei</taxon>
        <taxon>Acestrorhamphidae</taxon>
        <taxon>Acestrorhamphinae</taxon>
        <taxon>Astyanax</taxon>
    </lineage>
</organism>
<dbReference type="PANTHER" id="PTHR45690">
    <property type="entry name" value="NACHT, LRR AND PYD DOMAINS-CONTAINING PROTEIN 12"/>
    <property type="match status" value="1"/>
</dbReference>
<dbReference type="InterPro" id="IPR032675">
    <property type="entry name" value="LRR_dom_sf"/>
</dbReference>
<evidence type="ECO:0000256" key="2">
    <source>
        <dbReference type="ARBA" id="ARBA00022490"/>
    </source>
</evidence>
<dbReference type="AlphaFoldDB" id="A0A3B1K1Z1"/>
<dbReference type="PROSITE" id="PS51450">
    <property type="entry name" value="LRR"/>
    <property type="match status" value="1"/>
</dbReference>
<reference evidence="4" key="4">
    <citation type="submission" date="2025-09" db="UniProtKB">
        <authorList>
            <consortium name="Ensembl"/>
        </authorList>
    </citation>
    <scope>IDENTIFICATION</scope>
</reference>
<dbReference type="Gene3D" id="3.80.10.10">
    <property type="entry name" value="Ribonuclease Inhibitor"/>
    <property type="match status" value="3"/>
</dbReference>
<reference evidence="5" key="1">
    <citation type="submission" date="2013-03" db="EMBL/GenBank/DDBJ databases">
        <authorList>
            <person name="Jeffery W."/>
            <person name="Warren W."/>
            <person name="Wilson R.K."/>
        </authorList>
    </citation>
    <scope>NUCLEOTIDE SEQUENCE</scope>
    <source>
        <strain evidence="5">female</strain>
    </source>
</reference>
<sequence length="542" mass="59326">MFKLSVFRNNDDDLSEESCFALASILTLSSLVELDLSNNNLQDSGVKKLCTALKDPLCKLETLRLSYCCVREDGYKALVSALSSNASSRLVELDLRGNDPGDRGVELLVDLFVKQYCNQKKLRLLKSDAAEEACSRLEQILGKKLLLQEELDLSNIDPEKISVNQLSALLEDPHCRLQKLTIYKRSITERDCAELISALLVNPSHLRVLDLNKNKIDGSGVQKLSDLLKNPHCRLEKLCLSSCCISEEGYAALASALELNPSSNLIELDLGDNDPGETGVKLLTDLQKNPHSKMKTIRLLKSSAAEDFCAFLTEALGTNPLLLPELKLNKKITGDSAVQQLSDLLKDLHCRTKILKLNNCSITERGCAALSAALCSNPSHLIELNLSGNKLGDSGVKEISYLLQNSNSKLKLLNLSDCSVSEEGYAALASALQLNTSSHLIELDLRGNDPGNTGVNSLYYYLQDPNYKLKTLRLLKTAAAEEAWNFLSSALGLNLLLETELNLNRNPAGLSGDSRVKKLCGFTTGLTLQTEETPVSILICLS</sequence>
<dbReference type="Proteomes" id="UP000018467">
    <property type="component" value="Unassembled WGS sequence"/>
</dbReference>
<dbReference type="Bgee" id="ENSAMXG00000035978">
    <property type="expression patterns" value="Expressed in intestine and 12 other cell types or tissues"/>
</dbReference>